<dbReference type="Pfam" id="PF10317">
    <property type="entry name" value="7TM_GPCR_Srd"/>
    <property type="match status" value="1"/>
</dbReference>
<organism evidence="6 7">
    <name type="scientific">Pristionchus pacificus</name>
    <name type="common">Parasitic nematode worm</name>
    <dbReference type="NCBI Taxonomy" id="54126"/>
    <lineage>
        <taxon>Eukaryota</taxon>
        <taxon>Metazoa</taxon>
        <taxon>Ecdysozoa</taxon>
        <taxon>Nematoda</taxon>
        <taxon>Chromadorea</taxon>
        <taxon>Rhabditida</taxon>
        <taxon>Rhabditina</taxon>
        <taxon>Diplogasteromorpha</taxon>
        <taxon>Diplogasteroidea</taxon>
        <taxon>Neodiplogasteridae</taxon>
        <taxon>Pristionchus</taxon>
    </lineage>
</organism>
<evidence type="ECO:0000256" key="3">
    <source>
        <dbReference type="ARBA" id="ARBA00022692"/>
    </source>
</evidence>
<dbReference type="Proteomes" id="UP000005239">
    <property type="component" value="Unassembled WGS sequence"/>
</dbReference>
<comment type="similarity">
    <text evidence="2">Belongs to the nematode receptor-like protein srd family.</text>
</comment>
<evidence type="ECO:0000313" key="6">
    <source>
        <dbReference type="EnsemblMetazoa" id="PPA41959.1"/>
    </source>
</evidence>
<keyword evidence="4" id="KW-1133">Transmembrane helix</keyword>
<dbReference type="PANTHER" id="PTHR22945:SF40">
    <property type="entry name" value="SERPENTINE RECEPTOR, CLASS D (DELTA)-RELATED"/>
    <property type="match status" value="1"/>
</dbReference>
<dbReference type="InterPro" id="IPR019421">
    <property type="entry name" value="7TM_GPCR_serpentine_rcpt_Srd"/>
</dbReference>
<name>A0A2A6C1N9_PRIPA</name>
<keyword evidence="5" id="KW-0472">Membrane</keyword>
<dbReference type="InterPro" id="IPR050920">
    <property type="entry name" value="Nematode_rcpt-like_delta"/>
</dbReference>
<protein>
    <submittedName>
        <fullName evidence="6">G protein-coupled receptor</fullName>
    </submittedName>
</protein>
<evidence type="ECO:0000256" key="2">
    <source>
        <dbReference type="ARBA" id="ARBA00009166"/>
    </source>
</evidence>
<keyword evidence="7" id="KW-1185">Reference proteome</keyword>
<dbReference type="OrthoDB" id="5873496at2759"/>
<accession>A0A8R1Z1W1</accession>
<proteinExistence type="inferred from homology"/>
<accession>A0A2A6C1N9</accession>
<reference evidence="7" key="1">
    <citation type="journal article" date="2008" name="Nat. Genet.">
        <title>The Pristionchus pacificus genome provides a unique perspective on nematode lifestyle and parasitism.</title>
        <authorList>
            <person name="Dieterich C."/>
            <person name="Clifton S.W."/>
            <person name="Schuster L.N."/>
            <person name="Chinwalla A."/>
            <person name="Delehaunty K."/>
            <person name="Dinkelacker I."/>
            <person name="Fulton L."/>
            <person name="Fulton R."/>
            <person name="Godfrey J."/>
            <person name="Minx P."/>
            <person name="Mitreva M."/>
            <person name="Roeseler W."/>
            <person name="Tian H."/>
            <person name="Witte H."/>
            <person name="Yang S.P."/>
            <person name="Wilson R.K."/>
            <person name="Sommer R.J."/>
        </authorList>
    </citation>
    <scope>NUCLEOTIDE SEQUENCE [LARGE SCALE GENOMIC DNA]</scope>
    <source>
        <strain evidence="7">PS312</strain>
    </source>
</reference>
<dbReference type="GO" id="GO:0016020">
    <property type="term" value="C:membrane"/>
    <property type="evidence" value="ECO:0007669"/>
    <property type="project" value="UniProtKB-SubCell"/>
</dbReference>
<dbReference type="EnsemblMetazoa" id="PPA41959.1">
    <property type="protein sequence ID" value="PPA41959.1"/>
    <property type="gene ID" value="WBGene00280328"/>
</dbReference>
<sequence length="73" mass="8230">MPTLVVIIIKRTPGNLRTYSIIILNFAYIEIATSFASMMTFHRIMDSDGYMLINFTGLCQLTGSRTICICCDD</sequence>
<evidence type="ECO:0000256" key="4">
    <source>
        <dbReference type="ARBA" id="ARBA00022989"/>
    </source>
</evidence>
<keyword evidence="3" id="KW-0812">Transmembrane</keyword>
<comment type="subcellular location">
    <subcellularLocation>
        <location evidence="1">Membrane</location>
        <topology evidence="1">Multi-pass membrane protein</topology>
    </subcellularLocation>
</comment>
<reference evidence="6" key="2">
    <citation type="submission" date="2022-06" db="UniProtKB">
        <authorList>
            <consortium name="EnsemblMetazoa"/>
        </authorList>
    </citation>
    <scope>IDENTIFICATION</scope>
    <source>
        <strain evidence="6">PS312</strain>
    </source>
</reference>
<dbReference type="AlphaFoldDB" id="A0A2A6C1N9"/>
<evidence type="ECO:0000313" key="7">
    <source>
        <dbReference type="Proteomes" id="UP000005239"/>
    </source>
</evidence>
<dbReference type="PANTHER" id="PTHR22945">
    <property type="entry name" value="SERPENTINE RECEPTOR, CLASS D DELTA"/>
    <property type="match status" value="1"/>
</dbReference>
<gene>
    <name evidence="6" type="primary">WBGene00280328</name>
</gene>
<evidence type="ECO:0000256" key="1">
    <source>
        <dbReference type="ARBA" id="ARBA00004141"/>
    </source>
</evidence>
<evidence type="ECO:0000256" key="5">
    <source>
        <dbReference type="ARBA" id="ARBA00023136"/>
    </source>
</evidence>